<evidence type="ECO:0000259" key="1">
    <source>
        <dbReference type="Pfam" id="PF01935"/>
    </source>
</evidence>
<dbReference type="SUPFAM" id="SSF52540">
    <property type="entry name" value="P-loop containing nucleoside triphosphate hydrolases"/>
    <property type="match status" value="1"/>
</dbReference>
<dbReference type="InterPro" id="IPR027417">
    <property type="entry name" value="P-loop_NTPase"/>
</dbReference>
<dbReference type="PANTHER" id="PTHR30121">
    <property type="entry name" value="UNCHARACTERIZED PROTEIN YJGR-RELATED"/>
    <property type="match status" value="1"/>
</dbReference>
<sequence length="509" mass="57281">MADRLYTSSEADEVLSALRFETKLEKATLARIAFALSLVKDGAGVAPSPSFSGGEMKRPTFVGEDEVFLRTLVAQTYGKRDFSEDEFFSNRSVIKNHIDSGAAWLARLFEEAGRSGEALIRRLLDEVEFAGRREHLGSGLDIFIGRTLLQRTELVMELNNTTRHANSHLAIMGMPGVGKTQFLLKILADIRIQSNYQTHFIYFDYKGDVVDNARFLEVARVQPFRLLQGGQNLPINPFILPAYDEQTINVSAREKAESFASINSKLGPVQKGALTEAIRAAYAKRTGSASPYPDFPDVLEVAAAAYEEDGKRDDSLIEVLRDLSDFDLFWRHGNEAAPMDRVANRTMLIDVHAMPVLKELVAYLVIERLYKEMATLPDSPVTEGRRTIRTILVIDEAHNYLSQKNMFLQRIIREGRSKGVVVFFASQSPNDYQQKFFNFQQLLSFAYIFQCDGVAAGSVQDILGCSAKTARDLQTEIARLEPWQVIARSQEKTEEFVKFTAEAFYKTYA</sequence>
<protein>
    <submittedName>
        <fullName evidence="2">DNA sulfur modification protein DndE</fullName>
    </submittedName>
</protein>
<dbReference type="InterPro" id="IPR014969">
    <property type="entry name" value="DNA_S_DndE"/>
</dbReference>
<dbReference type="Gene3D" id="3.40.50.300">
    <property type="entry name" value="P-loop containing nucleotide triphosphate hydrolases"/>
    <property type="match status" value="2"/>
</dbReference>
<dbReference type="RefSeq" id="WP_034949090.1">
    <property type="nucleotide sequence ID" value="NZ_JDST02000047.1"/>
</dbReference>
<comment type="caution">
    <text evidence="2">The sequence shown here is derived from an EMBL/GenBank/DDBJ whole genome shotgun (WGS) entry which is preliminary data.</text>
</comment>
<keyword evidence="3" id="KW-1185">Reference proteome</keyword>
<name>A0A080M605_9PROT</name>
<organism evidence="2 3">
    <name type="scientific">Candidatus Accumulibacter cognatus</name>
    <dbReference type="NCBI Taxonomy" id="2954383"/>
    <lineage>
        <taxon>Bacteria</taxon>
        <taxon>Pseudomonadati</taxon>
        <taxon>Pseudomonadota</taxon>
        <taxon>Betaproteobacteria</taxon>
        <taxon>Candidatus Accumulibacter</taxon>
    </lineage>
</organism>
<dbReference type="InterPro" id="IPR051162">
    <property type="entry name" value="T4SS_component"/>
</dbReference>
<dbReference type="PANTHER" id="PTHR30121:SF6">
    <property type="entry name" value="SLR6007 PROTEIN"/>
    <property type="match status" value="1"/>
</dbReference>
<dbReference type="EMBL" id="JDST02000047">
    <property type="protein sequence ID" value="KFB76727.1"/>
    <property type="molecule type" value="Genomic_DNA"/>
</dbReference>
<reference evidence="2" key="1">
    <citation type="submission" date="2014-02" db="EMBL/GenBank/DDBJ databases">
        <title>Expanding our view of genomic diversity in Candidatus Accumulibacter clades.</title>
        <authorList>
            <person name="Skennerton C.T."/>
            <person name="Barr J.J."/>
            <person name="Slater F.R."/>
            <person name="Bond P.L."/>
            <person name="Tyson G.W."/>
        </authorList>
    </citation>
    <scope>NUCLEOTIDE SEQUENCE [LARGE SCALE GENOMIC DNA]</scope>
</reference>
<dbReference type="Gene3D" id="1.10.1220.160">
    <property type="entry name" value="DNA sulphur modification protein DndE"/>
    <property type="match status" value="1"/>
</dbReference>
<accession>A0A080M605</accession>
<evidence type="ECO:0000313" key="3">
    <source>
        <dbReference type="Proteomes" id="UP000021315"/>
    </source>
</evidence>
<dbReference type="InterPro" id="IPR002789">
    <property type="entry name" value="HerA_central"/>
</dbReference>
<dbReference type="CDD" id="cd01127">
    <property type="entry name" value="TrwB_TraG_TraD_VirD4"/>
    <property type="match status" value="1"/>
</dbReference>
<gene>
    <name evidence="2" type="ORF">AW06_002203</name>
</gene>
<proteinExistence type="predicted"/>
<dbReference type="STRING" id="1453999.AW06_002203"/>
<dbReference type="InterPro" id="IPR038472">
    <property type="entry name" value="DndE_sf"/>
</dbReference>
<dbReference type="Pfam" id="PF01935">
    <property type="entry name" value="DUF87"/>
    <property type="match status" value="1"/>
</dbReference>
<feature type="domain" description="Helicase HerA central" evidence="1">
    <location>
        <begin position="144"/>
        <end position="370"/>
    </location>
</feature>
<dbReference type="AlphaFoldDB" id="A0A080M605"/>
<dbReference type="Proteomes" id="UP000021315">
    <property type="component" value="Unassembled WGS sequence"/>
</dbReference>
<evidence type="ECO:0000313" key="2">
    <source>
        <dbReference type="EMBL" id="KFB76727.1"/>
    </source>
</evidence>
<dbReference type="Pfam" id="PF08870">
    <property type="entry name" value="DndE"/>
    <property type="match status" value="1"/>
</dbReference>